<feature type="domain" description="DUF4218" evidence="2">
    <location>
        <begin position="91"/>
        <end position="154"/>
    </location>
</feature>
<dbReference type="Proteomes" id="UP000257109">
    <property type="component" value="Unassembled WGS sequence"/>
</dbReference>
<evidence type="ECO:0000313" key="3">
    <source>
        <dbReference type="EMBL" id="RDY06305.1"/>
    </source>
</evidence>
<dbReference type="PANTHER" id="PTHR48258:SF12">
    <property type="entry name" value="TRANSPOSON PROTEIN, CACTA, EN_SPM SUB-CLASS"/>
    <property type="match status" value="1"/>
</dbReference>
<gene>
    <name evidence="3" type="ORF">CR513_09723</name>
</gene>
<dbReference type="InterPro" id="IPR025452">
    <property type="entry name" value="DUF4218"/>
</dbReference>
<dbReference type="EMBL" id="QJKJ01001710">
    <property type="protein sequence ID" value="RDY06305.1"/>
    <property type="molecule type" value="Genomic_DNA"/>
</dbReference>
<keyword evidence="4" id="KW-1185">Reference proteome</keyword>
<evidence type="ECO:0000256" key="1">
    <source>
        <dbReference type="SAM" id="MobiDB-lite"/>
    </source>
</evidence>
<comment type="caution">
    <text evidence="3">The sequence shown here is derived from an EMBL/GenBank/DDBJ whole genome shotgun (WGS) entry which is preliminary data.</text>
</comment>
<organism evidence="3 4">
    <name type="scientific">Mucuna pruriens</name>
    <name type="common">Velvet bean</name>
    <name type="synonym">Dolichos pruriens</name>
    <dbReference type="NCBI Taxonomy" id="157652"/>
    <lineage>
        <taxon>Eukaryota</taxon>
        <taxon>Viridiplantae</taxon>
        <taxon>Streptophyta</taxon>
        <taxon>Embryophyta</taxon>
        <taxon>Tracheophyta</taxon>
        <taxon>Spermatophyta</taxon>
        <taxon>Magnoliopsida</taxon>
        <taxon>eudicotyledons</taxon>
        <taxon>Gunneridae</taxon>
        <taxon>Pentapetalae</taxon>
        <taxon>rosids</taxon>
        <taxon>fabids</taxon>
        <taxon>Fabales</taxon>
        <taxon>Fabaceae</taxon>
        <taxon>Papilionoideae</taxon>
        <taxon>50 kb inversion clade</taxon>
        <taxon>NPAAA clade</taxon>
        <taxon>indigoferoid/millettioid clade</taxon>
        <taxon>Phaseoleae</taxon>
        <taxon>Mucuna</taxon>
    </lineage>
</organism>
<evidence type="ECO:0000313" key="4">
    <source>
        <dbReference type="Proteomes" id="UP000257109"/>
    </source>
</evidence>
<feature type="region of interest" description="Disordered" evidence="1">
    <location>
        <begin position="150"/>
        <end position="174"/>
    </location>
</feature>
<proteinExistence type="predicted"/>
<feature type="compositionally biased region" description="Basic and acidic residues" evidence="1">
    <location>
        <begin position="150"/>
        <end position="171"/>
    </location>
</feature>
<name>A0A371HU35_MUCPR</name>
<evidence type="ECO:0000259" key="2">
    <source>
        <dbReference type="Pfam" id="PF13960"/>
    </source>
</evidence>
<reference evidence="3" key="1">
    <citation type="submission" date="2018-05" db="EMBL/GenBank/DDBJ databases">
        <title>Draft genome of Mucuna pruriens seed.</title>
        <authorList>
            <person name="Nnadi N.E."/>
            <person name="Vos R."/>
            <person name="Hasami M.H."/>
            <person name="Devisetty U.K."/>
            <person name="Aguiy J.C."/>
        </authorList>
    </citation>
    <scope>NUCLEOTIDE SEQUENCE [LARGE SCALE GENOMIC DNA]</scope>
    <source>
        <strain evidence="3">JCA_2017</strain>
    </source>
</reference>
<dbReference type="Pfam" id="PF13960">
    <property type="entry name" value="DUF4218"/>
    <property type="match status" value="1"/>
</dbReference>
<dbReference type="PANTHER" id="PTHR48258">
    <property type="entry name" value="DUF4218 DOMAIN-CONTAINING PROTEIN-RELATED"/>
    <property type="match status" value="1"/>
</dbReference>
<sequence length="218" mass="25337">MGIKEDLWPDENGKYLPLLFTMTREQRKIFLTTLKNVKMLDGYSSNISRCIDDQNTKISGLKSHDCHILMQHLLPLTIRYVLPDSVTAVLILLALCHLEILLPPSFFIVMVHLTCHLVEEVKLGGQVYYRWMYPIERMLGHLKSFARNRAQPEEVESRSNRSRHVDDRPNDNETSQIIYPQLGRSIRSSSTFTLTLLEKTQAHRYLLLNCPNVQPYVE</sequence>
<dbReference type="OrthoDB" id="1087172at2759"/>
<dbReference type="AlphaFoldDB" id="A0A371HU35"/>
<protein>
    <recommendedName>
        <fullName evidence="2">DUF4218 domain-containing protein</fullName>
    </recommendedName>
</protein>
<accession>A0A371HU35</accession>
<feature type="non-terminal residue" evidence="3">
    <location>
        <position position="1"/>
    </location>
</feature>